<dbReference type="GeneID" id="105937621"/>
<dbReference type="PANTHER" id="PTHR11256:SF42">
    <property type="entry name" value="APOPTOSIS REGULATOR BAX"/>
    <property type="match status" value="1"/>
</dbReference>
<dbReference type="SMART" id="SM00337">
    <property type="entry name" value="BCL"/>
    <property type="match status" value="1"/>
</dbReference>
<protein>
    <submittedName>
        <fullName evidence="5">BCL2 associated X, apoptosis regulator a</fullName>
    </submittedName>
</protein>
<proteinExistence type="inferred from homology"/>
<dbReference type="Ensembl" id="ENSFHET00000008234.1">
    <property type="protein sequence ID" value="ENSFHEP00000004802.1"/>
    <property type="gene ID" value="ENSFHEG00000005715.1"/>
</dbReference>
<feature type="transmembrane region" description="Helical" evidence="3">
    <location>
        <begin position="111"/>
        <end position="129"/>
    </location>
</feature>
<evidence type="ECO:0000256" key="1">
    <source>
        <dbReference type="ARBA" id="ARBA00009458"/>
    </source>
</evidence>
<dbReference type="CDD" id="cd06845">
    <property type="entry name" value="Bcl-2_like"/>
    <property type="match status" value="1"/>
</dbReference>
<reference evidence="5" key="2">
    <citation type="submission" date="2025-09" db="UniProtKB">
        <authorList>
            <consortium name="Ensembl"/>
        </authorList>
    </citation>
    <scope>IDENTIFICATION</scope>
</reference>
<dbReference type="GO" id="GO:0042981">
    <property type="term" value="P:regulation of apoptotic process"/>
    <property type="evidence" value="ECO:0007669"/>
    <property type="project" value="InterPro"/>
</dbReference>
<dbReference type="STRING" id="8078.ENSFHEP00000004802"/>
<dbReference type="OrthoDB" id="6080198at2759"/>
<dbReference type="AlphaFoldDB" id="A0A3Q2NZ80"/>
<dbReference type="InterPro" id="IPR026298">
    <property type="entry name" value="Bcl-2_fam"/>
</dbReference>
<dbReference type="PANTHER" id="PTHR11256">
    <property type="entry name" value="BCL-2 RELATED"/>
    <property type="match status" value="1"/>
</dbReference>
<name>A0A3Q2NZ80_FUNHE</name>
<evidence type="ECO:0000259" key="4">
    <source>
        <dbReference type="SMART" id="SM00337"/>
    </source>
</evidence>
<dbReference type="GO" id="GO:0008630">
    <property type="term" value="P:intrinsic apoptotic signaling pathway in response to DNA damage"/>
    <property type="evidence" value="ECO:0007669"/>
    <property type="project" value="TreeGrafter"/>
</dbReference>
<feature type="transmembrane region" description="Helical" evidence="3">
    <location>
        <begin position="173"/>
        <end position="191"/>
    </location>
</feature>
<dbReference type="GO" id="GO:0051400">
    <property type="term" value="F:BH domain binding"/>
    <property type="evidence" value="ECO:0007669"/>
    <property type="project" value="TreeGrafter"/>
</dbReference>
<keyword evidence="3" id="KW-0812">Transmembrane</keyword>
<evidence type="ECO:0000256" key="3">
    <source>
        <dbReference type="SAM" id="Phobius"/>
    </source>
</evidence>
<dbReference type="PRINTS" id="PR01862">
    <property type="entry name" value="BCL2FAMILY"/>
</dbReference>
<dbReference type="Pfam" id="PF00452">
    <property type="entry name" value="Bcl-2"/>
    <property type="match status" value="1"/>
</dbReference>
<accession>A0A3Q2NZ80</accession>
<evidence type="ECO:0000313" key="5">
    <source>
        <dbReference type="Ensembl" id="ENSFHEP00000004802.1"/>
    </source>
</evidence>
<dbReference type="Proteomes" id="UP000265000">
    <property type="component" value="Unplaced"/>
</dbReference>
<dbReference type="GeneTree" id="ENSGT01130000278292"/>
<dbReference type="InterPro" id="IPR046371">
    <property type="entry name" value="Bcl-2_BH1-3"/>
</dbReference>
<dbReference type="Gene3D" id="1.10.437.10">
    <property type="entry name" value="Blc2-like"/>
    <property type="match status" value="1"/>
</dbReference>
<dbReference type="GO" id="GO:0001836">
    <property type="term" value="P:release of cytochrome c from mitochondria"/>
    <property type="evidence" value="ECO:0007669"/>
    <property type="project" value="TreeGrafter"/>
</dbReference>
<sequence length="194" mass="22357">MATGGEQGDRGRGSFVDVLVQELVVLLKDFIWRRLERHGIRDALRIREEVGPVELRSPRQEEVSETLQLIGDQVDGDAQLQRILNDPLFVPSKEAFMKVVLAIFSDGKINWGRVVMVFCFACFLVMRAHEKKICDMIRDIIKWTIDYFREKVINWIREQGGWEGILSQVSTPTWQTVMVFLAGVLTALFVMKMK</sequence>
<feature type="domain" description="Bcl-2 Bcl-2 homology region 1-3" evidence="4">
    <location>
        <begin position="67"/>
        <end position="162"/>
    </location>
</feature>
<dbReference type="InterPro" id="IPR002475">
    <property type="entry name" value="Bcl2-like"/>
</dbReference>
<dbReference type="InterPro" id="IPR036834">
    <property type="entry name" value="Bcl-2-like_sf"/>
</dbReference>
<dbReference type="SUPFAM" id="SSF56854">
    <property type="entry name" value="Bcl-2 inhibitors of programmed cell death"/>
    <property type="match status" value="1"/>
</dbReference>
<dbReference type="GO" id="GO:0097192">
    <property type="term" value="P:extrinsic apoptotic signaling pathway in absence of ligand"/>
    <property type="evidence" value="ECO:0007669"/>
    <property type="project" value="TreeGrafter"/>
</dbReference>
<keyword evidence="6" id="KW-1185">Reference proteome</keyword>
<evidence type="ECO:0000313" key="6">
    <source>
        <dbReference type="Proteomes" id="UP000265000"/>
    </source>
</evidence>
<reference evidence="5" key="1">
    <citation type="submission" date="2025-08" db="UniProtKB">
        <authorList>
            <consortium name="Ensembl"/>
        </authorList>
    </citation>
    <scope>IDENTIFICATION</scope>
</reference>
<keyword evidence="3" id="KW-0472">Membrane</keyword>
<organism evidence="5 6">
    <name type="scientific">Fundulus heteroclitus</name>
    <name type="common">Killifish</name>
    <name type="synonym">Mummichog</name>
    <dbReference type="NCBI Taxonomy" id="8078"/>
    <lineage>
        <taxon>Eukaryota</taxon>
        <taxon>Metazoa</taxon>
        <taxon>Chordata</taxon>
        <taxon>Craniata</taxon>
        <taxon>Vertebrata</taxon>
        <taxon>Euteleostomi</taxon>
        <taxon>Actinopterygii</taxon>
        <taxon>Neopterygii</taxon>
        <taxon>Teleostei</taxon>
        <taxon>Neoteleostei</taxon>
        <taxon>Acanthomorphata</taxon>
        <taxon>Ovalentaria</taxon>
        <taxon>Atherinomorphae</taxon>
        <taxon>Cyprinodontiformes</taxon>
        <taxon>Fundulidae</taxon>
        <taxon>Fundulus</taxon>
    </lineage>
</organism>
<keyword evidence="2" id="KW-0053">Apoptosis</keyword>
<dbReference type="RefSeq" id="XP_012734496.3">
    <property type="nucleotide sequence ID" value="XM_012879042.3"/>
</dbReference>
<evidence type="ECO:0000256" key="2">
    <source>
        <dbReference type="ARBA" id="ARBA00022703"/>
    </source>
</evidence>
<keyword evidence="3" id="KW-1133">Transmembrane helix</keyword>
<dbReference type="GO" id="GO:0008053">
    <property type="term" value="P:mitochondrial fusion"/>
    <property type="evidence" value="ECO:0007669"/>
    <property type="project" value="TreeGrafter"/>
</dbReference>
<dbReference type="GO" id="GO:0015267">
    <property type="term" value="F:channel activity"/>
    <property type="evidence" value="ECO:0007669"/>
    <property type="project" value="TreeGrafter"/>
</dbReference>
<dbReference type="PROSITE" id="PS50062">
    <property type="entry name" value="BCL2_FAMILY"/>
    <property type="match status" value="1"/>
</dbReference>
<comment type="similarity">
    <text evidence="1">Belongs to the Bcl-2 family.</text>
</comment>
<dbReference type="GO" id="GO:0005741">
    <property type="term" value="C:mitochondrial outer membrane"/>
    <property type="evidence" value="ECO:0007669"/>
    <property type="project" value="TreeGrafter"/>
</dbReference>